<proteinExistence type="predicted"/>
<evidence type="ECO:0000313" key="1">
    <source>
        <dbReference type="EMBL" id="SFX61091.1"/>
    </source>
</evidence>
<accession>A0A1K1YI69</accession>
<dbReference type="InterPro" id="IPR029068">
    <property type="entry name" value="Glyas_Bleomycin-R_OHBP_Dase"/>
</dbReference>
<dbReference type="STRING" id="1893.SAMN02787144_1004287"/>
<dbReference type="Proteomes" id="UP000181909">
    <property type="component" value="Unassembled WGS sequence"/>
</dbReference>
<sequence>MIVDDLDTLTKTLATAGAEITTPESTSATGRYLYARRRGGAEVEYVEWVPELVDRIVHA</sequence>
<protein>
    <recommendedName>
        <fullName evidence="3">VOC domain-containing protein</fullName>
    </recommendedName>
</protein>
<gene>
    <name evidence="1" type="ORF">SAMN02787144_1004287</name>
</gene>
<evidence type="ECO:0008006" key="3">
    <source>
        <dbReference type="Google" id="ProtNLM"/>
    </source>
</evidence>
<dbReference type="Gene3D" id="3.10.180.10">
    <property type="entry name" value="2,3-Dihydroxybiphenyl 1,2-Dioxygenase, domain 1"/>
    <property type="match status" value="1"/>
</dbReference>
<dbReference type="EMBL" id="FPJO01000004">
    <property type="protein sequence ID" value="SFX61091.1"/>
    <property type="molecule type" value="Genomic_DNA"/>
</dbReference>
<name>A0A1K1YI69_STRAR</name>
<dbReference type="AlphaFoldDB" id="A0A1K1YI69"/>
<reference evidence="1 2" key="1">
    <citation type="submission" date="2016-11" db="EMBL/GenBank/DDBJ databases">
        <authorList>
            <person name="Jaros S."/>
            <person name="Januszkiewicz K."/>
            <person name="Wedrychowicz H."/>
        </authorList>
    </citation>
    <scope>NUCLEOTIDE SEQUENCE [LARGE SCALE GENOMIC DNA]</scope>
    <source>
        <strain evidence="1 2">OK807</strain>
    </source>
</reference>
<evidence type="ECO:0000313" key="2">
    <source>
        <dbReference type="Proteomes" id="UP000181909"/>
    </source>
</evidence>
<dbReference type="SUPFAM" id="SSF54593">
    <property type="entry name" value="Glyoxalase/Bleomycin resistance protein/Dihydroxybiphenyl dioxygenase"/>
    <property type="match status" value="1"/>
</dbReference>
<organism evidence="1 2">
    <name type="scientific">Streptomyces atratus</name>
    <dbReference type="NCBI Taxonomy" id="1893"/>
    <lineage>
        <taxon>Bacteria</taxon>
        <taxon>Bacillati</taxon>
        <taxon>Actinomycetota</taxon>
        <taxon>Actinomycetes</taxon>
        <taxon>Kitasatosporales</taxon>
        <taxon>Streptomycetaceae</taxon>
        <taxon>Streptomyces</taxon>
    </lineage>
</organism>